<name>A0A2T4UP57_9MICO</name>
<dbReference type="SUPFAM" id="SSF55961">
    <property type="entry name" value="Bet v1-like"/>
    <property type="match status" value="1"/>
</dbReference>
<dbReference type="Gene3D" id="3.30.530.20">
    <property type="match status" value="1"/>
</dbReference>
<evidence type="ECO:0000313" key="2">
    <source>
        <dbReference type="Proteomes" id="UP000241085"/>
    </source>
</evidence>
<dbReference type="EMBL" id="PZPL01000002">
    <property type="protein sequence ID" value="PTL71294.1"/>
    <property type="molecule type" value="Genomic_DNA"/>
</dbReference>
<evidence type="ECO:0008006" key="3">
    <source>
        <dbReference type="Google" id="ProtNLM"/>
    </source>
</evidence>
<sequence length="161" mass="18125">MKYTNSIEIALPVARVAQLLADPAHIPKWLRGVVLHEPIRGSHGRLGTTSRVLMRSGKRTIEVTETITRQEPADLHTLPEGTVVHFDRELVGAGTWNAVRDRLTGATPETTLWESESEFRFDGLLMRVTGLLLPGVFRKQSQQHMEDFKAFAERGEDVRDV</sequence>
<dbReference type="InterPro" id="IPR023393">
    <property type="entry name" value="START-like_dom_sf"/>
</dbReference>
<reference evidence="1 2" key="1">
    <citation type="submission" date="2018-03" db="EMBL/GenBank/DDBJ databases">
        <title>Bacteriophage NCPPB3778 and a type I-E CRISPR drive the evolution of the US Biological Select Agent, Rathayibacter toxicus.</title>
        <authorList>
            <person name="Davis E.W.II."/>
            <person name="Tabima J.F."/>
            <person name="Weisberg A.J."/>
            <person name="Dantas Lopes L."/>
            <person name="Wiseman M.S."/>
            <person name="Wiseman M.S."/>
            <person name="Pupko T."/>
            <person name="Belcher M.S."/>
            <person name="Sechler A.J."/>
            <person name="Tancos M.A."/>
            <person name="Schroeder B.K."/>
            <person name="Murray T.D."/>
            <person name="Luster D.G."/>
            <person name="Schneider W.L."/>
            <person name="Rogers E."/>
            <person name="Andreote F.D."/>
            <person name="Grunwald N.J."/>
            <person name="Putnam M.L."/>
            <person name="Chang J.H."/>
        </authorList>
    </citation>
    <scope>NUCLEOTIDE SEQUENCE [LARGE SCALE GENOMIC DNA]</scope>
    <source>
        <strain evidence="1 2">DSM 15933</strain>
    </source>
</reference>
<dbReference type="CDD" id="cd07812">
    <property type="entry name" value="SRPBCC"/>
    <property type="match status" value="1"/>
</dbReference>
<accession>A0A2T4UP57</accession>
<protein>
    <recommendedName>
        <fullName evidence="3">SRPBCC family protein</fullName>
    </recommendedName>
</protein>
<proteinExistence type="predicted"/>
<evidence type="ECO:0000313" key="1">
    <source>
        <dbReference type="EMBL" id="PTL71294.1"/>
    </source>
</evidence>
<gene>
    <name evidence="1" type="ORF">C1I63_18890</name>
</gene>
<dbReference type="Proteomes" id="UP000241085">
    <property type="component" value="Unassembled WGS sequence"/>
</dbReference>
<dbReference type="AlphaFoldDB" id="A0A2T4UP57"/>
<comment type="caution">
    <text evidence="1">The sequence shown here is derived from an EMBL/GenBank/DDBJ whole genome shotgun (WGS) entry which is preliminary data.</text>
</comment>
<organism evidence="1 2">
    <name type="scientific">Rathayibacter caricis DSM 15933</name>
    <dbReference type="NCBI Taxonomy" id="1328867"/>
    <lineage>
        <taxon>Bacteria</taxon>
        <taxon>Bacillati</taxon>
        <taxon>Actinomycetota</taxon>
        <taxon>Actinomycetes</taxon>
        <taxon>Micrococcales</taxon>
        <taxon>Microbacteriaceae</taxon>
        <taxon>Rathayibacter</taxon>
    </lineage>
</organism>
<dbReference type="RefSeq" id="WP_107576104.1">
    <property type="nucleotide sequence ID" value="NZ_PZPL01000002.1"/>
</dbReference>
<dbReference type="InterPro" id="IPR019587">
    <property type="entry name" value="Polyketide_cyclase/dehydratase"/>
</dbReference>
<keyword evidence="2" id="KW-1185">Reference proteome</keyword>
<dbReference type="Pfam" id="PF10604">
    <property type="entry name" value="Polyketide_cyc2"/>
    <property type="match status" value="1"/>
</dbReference>